<reference evidence="5 6" key="1">
    <citation type="journal article" date="2020" name="G3 (Bethesda)">
        <title>Improved Reference Genome for Cyclotella cryptica CCMP332, a Model for Cell Wall Morphogenesis, Salinity Adaptation, and Lipid Production in Diatoms (Bacillariophyta).</title>
        <authorList>
            <person name="Roberts W.R."/>
            <person name="Downey K.M."/>
            <person name="Ruck E.C."/>
            <person name="Traller J.C."/>
            <person name="Alverson A.J."/>
        </authorList>
    </citation>
    <scope>NUCLEOTIDE SEQUENCE [LARGE SCALE GENOMIC DNA]</scope>
    <source>
        <strain evidence="5 6">CCMP332</strain>
    </source>
</reference>
<evidence type="ECO:0000259" key="4">
    <source>
        <dbReference type="PROSITE" id="PS51203"/>
    </source>
</evidence>
<feature type="compositionally biased region" description="Basic and acidic residues" evidence="1">
    <location>
        <begin position="398"/>
        <end position="407"/>
    </location>
</feature>
<protein>
    <recommendedName>
        <fullName evidence="7">SAP domain-containing protein</fullName>
    </recommendedName>
</protein>
<dbReference type="SUPFAM" id="SSF49764">
    <property type="entry name" value="HSP20-like chaperones"/>
    <property type="match status" value="1"/>
</dbReference>
<evidence type="ECO:0000313" key="5">
    <source>
        <dbReference type="EMBL" id="KAL3785254.1"/>
    </source>
</evidence>
<feature type="region of interest" description="Disordered" evidence="1">
    <location>
        <begin position="375"/>
        <end position="408"/>
    </location>
</feature>
<keyword evidence="2" id="KW-0732">Signal</keyword>
<dbReference type="Gene3D" id="2.60.40.790">
    <property type="match status" value="1"/>
</dbReference>
<dbReference type="Gene3D" id="1.10.720.30">
    <property type="entry name" value="SAP domain"/>
    <property type="match status" value="1"/>
</dbReference>
<feature type="chain" id="PRO_5044779753" description="SAP domain-containing protein" evidence="2">
    <location>
        <begin position="17"/>
        <end position="449"/>
    </location>
</feature>
<dbReference type="InterPro" id="IPR007052">
    <property type="entry name" value="CS_dom"/>
</dbReference>
<dbReference type="EMBL" id="JABMIG020000218">
    <property type="protein sequence ID" value="KAL3785254.1"/>
    <property type="molecule type" value="Genomic_DNA"/>
</dbReference>
<dbReference type="PROSITE" id="PS51203">
    <property type="entry name" value="CS"/>
    <property type="match status" value="1"/>
</dbReference>
<dbReference type="InterPro" id="IPR036361">
    <property type="entry name" value="SAP_dom_sf"/>
</dbReference>
<dbReference type="Pfam" id="PF04969">
    <property type="entry name" value="CS"/>
    <property type="match status" value="1"/>
</dbReference>
<sequence length="449" mass="49668">MVVSLVGLALAYSACGHIVNAWTTPFADSHARKWVLSQRQHRAEHLRPFHERGLLHKLFGGTGTANNYSWKEEQFEIEVTIMVPPDTNAKDVKFKCSSNGIDLRLAGKEGAVEERILLDGKRTMRGKICVDGTFWSISDSDLSSLPKQYDASMPDSTKRQRQINIVIEKHFVPTSSVGGTLTYDQLTDFDWGGLYPDDEAEVSFRKYEEAEELNVKEYAAKLGVDIDNLDMSKVDKTMFGAGLREKDATASSDAAPASNGFQLNVTQSTLDQLVKSGLAKEIVRQGDGTEYELGTFSDGLERKVFSMLGNDVSIDELRDAGVVSRERLPDMWQKGSVPVEEVPGFRESDEPWRKAGDGIIEDEIVEENAVQSGAKAITDSGDESDLSSSATSEGDDDHSERASKDPIDQLTVTKLKDILRKEGLKVSGNKSELKERLREHVQLLLEDSS</sequence>
<evidence type="ECO:0000256" key="1">
    <source>
        <dbReference type="SAM" id="MobiDB-lite"/>
    </source>
</evidence>
<comment type="caution">
    <text evidence="5">The sequence shown here is derived from an EMBL/GenBank/DDBJ whole genome shotgun (WGS) entry which is preliminary data.</text>
</comment>
<dbReference type="PROSITE" id="PS50800">
    <property type="entry name" value="SAP"/>
    <property type="match status" value="1"/>
</dbReference>
<dbReference type="Proteomes" id="UP001516023">
    <property type="component" value="Unassembled WGS sequence"/>
</dbReference>
<accession>A0ABD3PBR2</accession>
<dbReference type="InterPro" id="IPR008978">
    <property type="entry name" value="HSP20-like_chaperone"/>
</dbReference>
<feature type="signal peptide" evidence="2">
    <location>
        <begin position="1"/>
        <end position="16"/>
    </location>
</feature>
<gene>
    <name evidence="5" type="ORF">HJC23_002709</name>
</gene>
<feature type="domain" description="SAP" evidence="3">
    <location>
        <begin position="407"/>
        <end position="441"/>
    </location>
</feature>
<feature type="domain" description="CS" evidence="4">
    <location>
        <begin position="63"/>
        <end position="187"/>
    </location>
</feature>
<dbReference type="SMART" id="SM00513">
    <property type="entry name" value="SAP"/>
    <property type="match status" value="1"/>
</dbReference>
<dbReference type="AlphaFoldDB" id="A0ABD3PBR2"/>
<keyword evidence="6" id="KW-1185">Reference proteome</keyword>
<dbReference type="InterPro" id="IPR003034">
    <property type="entry name" value="SAP_dom"/>
</dbReference>
<evidence type="ECO:0008006" key="7">
    <source>
        <dbReference type="Google" id="ProtNLM"/>
    </source>
</evidence>
<dbReference type="SUPFAM" id="SSF68906">
    <property type="entry name" value="SAP domain"/>
    <property type="match status" value="1"/>
</dbReference>
<organism evidence="5 6">
    <name type="scientific">Cyclotella cryptica</name>
    <dbReference type="NCBI Taxonomy" id="29204"/>
    <lineage>
        <taxon>Eukaryota</taxon>
        <taxon>Sar</taxon>
        <taxon>Stramenopiles</taxon>
        <taxon>Ochrophyta</taxon>
        <taxon>Bacillariophyta</taxon>
        <taxon>Coscinodiscophyceae</taxon>
        <taxon>Thalassiosirophycidae</taxon>
        <taxon>Stephanodiscales</taxon>
        <taxon>Stephanodiscaceae</taxon>
        <taxon>Cyclotella</taxon>
    </lineage>
</organism>
<evidence type="ECO:0000259" key="3">
    <source>
        <dbReference type="PROSITE" id="PS50800"/>
    </source>
</evidence>
<evidence type="ECO:0000313" key="6">
    <source>
        <dbReference type="Proteomes" id="UP001516023"/>
    </source>
</evidence>
<dbReference type="Pfam" id="PF02037">
    <property type="entry name" value="SAP"/>
    <property type="match status" value="1"/>
</dbReference>
<proteinExistence type="predicted"/>
<evidence type="ECO:0000256" key="2">
    <source>
        <dbReference type="SAM" id="SignalP"/>
    </source>
</evidence>
<name>A0ABD3PBR2_9STRA</name>